<dbReference type="PANTHER" id="PTHR41368">
    <property type="entry name" value="PROTEIN YGHO"/>
    <property type="match status" value="1"/>
</dbReference>
<name>A0A7G1HTC1_9BACT</name>
<sequence>MYTLKEISDKKSERDFITLPIKLYKNNPYWIRPLDNDIKQIFNPVKNPYFKHGECTRWVLYDNNQCIGRIAAFINYQTSHIDDYTVGQMGFFECINNKDAAFLLFNTCRNWLENRGMEAMEGPVNFGERLHWWGLLTNGFDRCPNYAMPYTHSYYKDFFESYGFKDYFQQLTYRTHLVMDNLSRIVVWKSERLLRNPDYQILSYRDIGHKKAVLSLFDIYNQAWNPQTHGIDGMTLEQIETLYRKLRPILDKELIYFAYFKNRPIGFFIMFPEINQLIKQMNGKMNFSGILKFYYYLRTKKVDTALGQLFGIIPEFQGKGVEAAMITRFCEIIIERNSPYKYLEMNWIGDFNPQMIHLMQYIGAKRVKTHITYRKLFRENIPFSRKADFQKNRTKNV</sequence>
<proteinExistence type="predicted"/>
<dbReference type="AlphaFoldDB" id="A0A7G1HTC1"/>
<evidence type="ECO:0000313" key="2">
    <source>
        <dbReference type="Proteomes" id="UP000594042"/>
    </source>
</evidence>
<organism evidence="1 2">
    <name type="scientific">Coprobacter secundus subsp. similis</name>
    <dbReference type="NCBI Taxonomy" id="2751153"/>
    <lineage>
        <taxon>Bacteria</taxon>
        <taxon>Pseudomonadati</taxon>
        <taxon>Bacteroidota</taxon>
        <taxon>Bacteroidia</taxon>
        <taxon>Bacteroidales</taxon>
        <taxon>Barnesiellaceae</taxon>
        <taxon>Coprobacter</taxon>
    </lineage>
</organism>
<dbReference type="Proteomes" id="UP000594042">
    <property type="component" value="Chromosome"/>
</dbReference>
<reference evidence="2" key="1">
    <citation type="submission" date="2020-07" db="EMBL/GenBank/DDBJ databases">
        <title>Complete genome sequencing of Coprobacter sp. strain 2CBH44.</title>
        <authorList>
            <person name="Sakamoto M."/>
            <person name="Murakami T."/>
            <person name="Mori H."/>
        </authorList>
    </citation>
    <scope>NUCLEOTIDE SEQUENCE [LARGE SCALE GENOMIC DNA]</scope>
    <source>
        <strain evidence="2">2CBH44</strain>
    </source>
</reference>
<keyword evidence="2" id="KW-1185">Reference proteome</keyword>
<gene>
    <name evidence="1" type="ORF">Cop2CBH44_13680</name>
</gene>
<dbReference type="EMBL" id="AP023322">
    <property type="protein sequence ID" value="BCI63015.1"/>
    <property type="molecule type" value="Genomic_DNA"/>
</dbReference>
<accession>A0A7G1HTC1</accession>
<dbReference type="RefSeq" id="WP_200755779.1">
    <property type="nucleotide sequence ID" value="NZ_AP023322.1"/>
</dbReference>
<dbReference type="KEGG" id="copr:Cop2CBH44_13680"/>
<dbReference type="Gene3D" id="3.40.630.30">
    <property type="match status" value="1"/>
</dbReference>
<dbReference type="PANTHER" id="PTHR41368:SF1">
    <property type="entry name" value="PROTEIN YGHO"/>
    <property type="match status" value="1"/>
</dbReference>
<dbReference type="InterPro" id="IPR016181">
    <property type="entry name" value="Acyl_CoA_acyltransferase"/>
</dbReference>
<evidence type="ECO:0008006" key="3">
    <source>
        <dbReference type="Google" id="ProtNLM"/>
    </source>
</evidence>
<evidence type="ECO:0000313" key="1">
    <source>
        <dbReference type="EMBL" id="BCI63015.1"/>
    </source>
</evidence>
<dbReference type="SUPFAM" id="SSF55729">
    <property type="entry name" value="Acyl-CoA N-acyltransferases (Nat)"/>
    <property type="match status" value="1"/>
</dbReference>
<protein>
    <recommendedName>
        <fullName evidence="3">N-acetyltransferase domain-containing protein</fullName>
    </recommendedName>
</protein>
<dbReference type="InterPro" id="IPR039968">
    <property type="entry name" value="BcerS-like"/>
</dbReference>